<gene>
    <name evidence="1" type="ORF">Fmac_027278</name>
</gene>
<evidence type="ECO:0000313" key="2">
    <source>
        <dbReference type="Proteomes" id="UP001603857"/>
    </source>
</evidence>
<comment type="caution">
    <text evidence="1">The sequence shown here is derived from an EMBL/GenBank/DDBJ whole genome shotgun (WGS) entry which is preliminary data.</text>
</comment>
<dbReference type="AlphaFoldDB" id="A0ABD1LHB1"/>
<accession>A0ABD1LHB1</accession>
<keyword evidence="2" id="KW-1185">Reference proteome</keyword>
<evidence type="ECO:0000313" key="1">
    <source>
        <dbReference type="EMBL" id="KAL2322899.1"/>
    </source>
</evidence>
<organism evidence="1 2">
    <name type="scientific">Flemingia macrophylla</name>
    <dbReference type="NCBI Taxonomy" id="520843"/>
    <lineage>
        <taxon>Eukaryota</taxon>
        <taxon>Viridiplantae</taxon>
        <taxon>Streptophyta</taxon>
        <taxon>Embryophyta</taxon>
        <taxon>Tracheophyta</taxon>
        <taxon>Spermatophyta</taxon>
        <taxon>Magnoliopsida</taxon>
        <taxon>eudicotyledons</taxon>
        <taxon>Gunneridae</taxon>
        <taxon>Pentapetalae</taxon>
        <taxon>rosids</taxon>
        <taxon>fabids</taxon>
        <taxon>Fabales</taxon>
        <taxon>Fabaceae</taxon>
        <taxon>Papilionoideae</taxon>
        <taxon>50 kb inversion clade</taxon>
        <taxon>NPAAA clade</taxon>
        <taxon>indigoferoid/millettioid clade</taxon>
        <taxon>Phaseoleae</taxon>
        <taxon>Flemingia</taxon>
    </lineage>
</organism>
<protein>
    <submittedName>
        <fullName evidence="1">Uncharacterized protein</fullName>
    </submittedName>
</protein>
<sequence length="75" mass="8658">MQKMDMHSAYEVGISLSEKLQHGLDERFDRFRLEGTGRLWEGAPKRGEREWQGDFNGDIEVLLRERGVDVLHGGD</sequence>
<name>A0ABD1LHB1_9FABA</name>
<reference evidence="1 2" key="1">
    <citation type="submission" date="2024-08" db="EMBL/GenBank/DDBJ databases">
        <title>Insights into the chromosomal genome structure of Flemingia macrophylla.</title>
        <authorList>
            <person name="Ding Y."/>
            <person name="Zhao Y."/>
            <person name="Bi W."/>
            <person name="Wu M."/>
            <person name="Zhao G."/>
            <person name="Gong Y."/>
            <person name="Li W."/>
            <person name="Zhang P."/>
        </authorList>
    </citation>
    <scope>NUCLEOTIDE SEQUENCE [LARGE SCALE GENOMIC DNA]</scope>
    <source>
        <strain evidence="1">DYQJB</strain>
        <tissue evidence="1">Leaf</tissue>
    </source>
</reference>
<dbReference type="Proteomes" id="UP001603857">
    <property type="component" value="Unassembled WGS sequence"/>
</dbReference>
<proteinExistence type="predicted"/>
<dbReference type="EMBL" id="JBGMDY010000009">
    <property type="protein sequence ID" value="KAL2322899.1"/>
    <property type="molecule type" value="Genomic_DNA"/>
</dbReference>